<feature type="region of interest" description="Disordered" evidence="2">
    <location>
        <begin position="314"/>
        <end position="347"/>
    </location>
</feature>
<dbReference type="Proteomes" id="UP001153069">
    <property type="component" value="Unassembled WGS sequence"/>
</dbReference>
<evidence type="ECO:0000256" key="2">
    <source>
        <dbReference type="SAM" id="MobiDB-lite"/>
    </source>
</evidence>
<feature type="coiled-coil region" evidence="1">
    <location>
        <begin position="453"/>
        <end position="513"/>
    </location>
</feature>
<evidence type="ECO:0000256" key="1">
    <source>
        <dbReference type="SAM" id="Coils"/>
    </source>
</evidence>
<proteinExistence type="predicted"/>
<sequence length="521" mass="59399">MASSSSRTDTDNEDNDDFRRSTLAEPPRNTGRPMVPRAASQVEPVLPSPSNKTVRQLYTEDENNHKGWLLMMCLGLKSADGSRDLGDVDCEPWSLLKKKQVGNLKTKKPKIVAEVNRRCQIPLVSVGEKREQPNNWTVSRLKQWLIDHPIEKEEDVRFLQHAEMAIFEATKNMISQQGESEKKSKQQAFEHRDFLRMFAAACNDRVKKSLKLAGTVKDRQRLDARNRNDAPDNFFEELHAVYHDDVFLAEIPSMPNLHEDFIVEDLILASEVTHCSVEYIKSKWTFCKSKLSTLIARFEKSGAGEGQIHEKAAEYAEAASQEASEEEEEPDSDSSSEEQQKKMPGKKVWGSDLLGTFLQAGDDKATFVHESKGEKSYLLYLWHLADQYQILDHVVSQVSMDVAATGDAVKTDTSKVQKPRKRKSEDEEEVSNVRQAVIAGNVALVEIGYQQCFENLRSMKKELKENSMALMQENAKVGDQRNEIAIIFWKAQVEDNEREIRRLERRLSHLEESKPKKSKSD</sequence>
<gene>
    <name evidence="3" type="ORF">SEMRO_1491_G277090.1</name>
</gene>
<dbReference type="OrthoDB" id="55519at2759"/>
<accession>A0A9N8EST5</accession>
<feature type="compositionally biased region" description="Acidic residues" evidence="2">
    <location>
        <begin position="323"/>
        <end position="336"/>
    </location>
</feature>
<dbReference type="EMBL" id="CAICTM010001489">
    <property type="protein sequence ID" value="CAB9524075.1"/>
    <property type="molecule type" value="Genomic_DNA"/>
</dbReference>
<organism evidence="3 4">
    <name type="scientific">Seminavis robusta</name>
    <dbReference type="NCBI Taxonomy" id="568900"/>
    <lineage>
        <taxon>Eukaryota</taxon>
        <taxon>Sar</taxon>
        <taxon>Stramenopiles</taxon>
        <taxon>Ochrophyta</taxon>
        <taxon>Bacillariophyta</taxon>
        <taxon>Bacillariophyceae</taxon>
        <taxon>Bacillariophycidae</taxon>
        <taxon>Naviculales</taxon>
        <taxon>Naviculaceae</taxon>
        <taxon>Seminavis</taxon>
    </lineage>
</organism>
<evidence type="ECO:0000313" key="4">
    <source>
        <dbReference type="Proteomes" id="UP001153069"/>
    </source>
</evidence>
<feature type="region of interest" description="Disordered" evidence="2">
    <location>
        <begin position="409"/>
        <end position="428"/>
    </location>
</feature>
<keyword evidence="4" id="KW-1185">Reference proteome</keyword>
<feature type="region of interest" description="Disordered" evidence="2">
    <location>
        <begin position="1"/>
        <end position="53"/>
    </location>
</feature>
<comment type="caution">
    <text evidence="3">The sequence shown here is derived from an EMBL/GenBank/DDBJ whole genome shotgun (WGS) entry which is preliminary data.</text>
</comment>
<evidence type="ECO:0000313" key="3">
    <source>
        <dbReference type="EMBL" id="CAB9524075.1"/>
    </source>
</evidence>
<dbReference type="AlphaFoldDB" id="A0A9N8EST5"/>
<name>A0A9N8EST5_9STRA</name>
<protein>
    <submittedName>
        <fullName evidence="3">Uncharacterized protein</fullName>
    </submittedName>
</protein>
<reference evidence="3" key="1">
    <citation type="submission" date="2020-06" db="EMBL/GenBank/DDBJ databases">
        <authorList>
            <consortium name="Plant Systems Biology data submission"/>
        </authorList>
    </citation>
    <scope>NUCLEOTIDE SEQUENCE</scope>
    <source>
        <strain evidence="3">D6</strain>
    </source>
</reference>
<keyword evidence="1" id="KW-0175">Coiled coil</keyword>